<dbReference type="Proteomes" id="UP000521868">
    <property type="component" value="Unassembled WGS sequence"/>
</dbReference>
<keyword evidence="2" id="KW-1185">Reference proteome</keyword>
<gene>
    <name evidence="1" type="ORF">RAMLITH_01855</name>
</gene>
<evidence type="ECO:0000313" key="1">
    <source>
        <dbReference type="EMBL" id="NKE64552.1"/>
    </source>
</evidence>
<comment type="caution">
    <text evidence="1">The sequence shown here is derived from an EMBL/GenBank/DDBJ whole genome shotgun (WGS) entry which is preliminary data.</text>
</comment>
<organism evidence="1 2">
    <name type="scientific">Ramlibacter lithotrophicus</name>
    <dbReference type="NCBI Taxonomy" id="2606681"/>
    <lineage>
        <taxon>Bacteria</taxon>
        <taxon>Pseudomonadati</taxon>
        <taxon>Pseudomonadota</taxon>
        <taxon>Betaproteobacteria</taxon>
        <taxon>Burkholderiales</taxon>
        <taxon>Comamonadaceae</taxon>
        <taxon>Ramlibacter</taxon>
    </lineage>
</organism>
<reference evidence="1 2" key="1">
    <citation type="journal article" date="2020" name="Nature">
        <title>Bacterial chemolithoautotrophy via manganese oxidation.</title>
        <authorList>
            <person name="Yu H."/>
            <person name="Leadbetter J.R."/>
        </authorList>
    </citation>
    <scope>NUCLEOTIDE SEQUENCE [LARGE SCALE GENOMIC DNA]</scope>
    <source>
        <strain evidence="1 2">RBP-1</strain>
    </source>
</reference>
<dbReference type="RefSeq" id="WP_168105634.1">
    <property type="nucleotide sequence ID" value="NZ_VTOX01000001.1"/>
</dbReference>
<protein>
    <submittedName>
        <fullName evidence="1">Uncharacterized protein</fullName>
    </submittedName>
</protein>
<name>A0A7X6DCE5_9BURK</name>
<accession>A0A7X6DCE5</accession>
<sequence>MRWFKPNLKSIHALFGGHPHPEDETTLLDLGIDDIRVAMLALIEGMDDRQVVLVERRIRYAVDVLALWYLRGDLMAVLASRHGEAGARELLDPVSDMFRAMLPQGLRSRPSPLGGQKE</sequence>
<evidence type="ECO:0000313" key="2">
    <source>
        <dbReference type="Proteomes" id="UP000521868"/>
    </source>
</evidence>
<dbReference type="EMBL" id="VTOX01000001">
    <property type="protein sequence ID" value="NKE64552.1"/>
    <property type="molecule type" value="Genomic_DNA"/>
</dbReference>
<proteinExistence type="predicted"/>
<dbReference type="AlphaFoldDB" id="A0A7X6DCE5"/>